<gene>
    <name evidence="2" type="ORF">ACFPT7_02155</name>
</gene>
<reference evidence="3" key="1">
    <citation type="journal article" date="2019" name="Int. J. Syst. Evol. Microbiol.">
        <title>The Global Catalogue of Microorganisms (GCM) 10K type strain sequencing project: providing services to taxonomists for standard genome sequencing and annotation.</title>
        <authorList>
            <consortium name="The Broad Institute Genomics Platform"/>
            <consortium name="The Broad Institute Genome Sequencing Center for Infectious Disease"/>
            <person name="Wu L."/>
            <person name="Ma J."/>
        </authorList>
    </citation>
    <scope>NUCLEOTIDE SEQUENCE [LARGE SCALE GENOMIC DNA]</scope>
    <source>
        <strain evidence="3">JCM 4087</strain>
    </source>
</reference>
<dbReference type="EMBL" id="JBHSPH010000001">
    <property type="protein sequence ID" value="MFC5861088.1"/>
    <property type="molecule type" value="Genomic_DNA"/>
</dbReference>
<organism evidence="2 3">
    <name type="scientific">Acidicapsa dinghuensis</name>
    <dbReference type="NCBI Taxonomy" id="2218256"/>
    <lineage>
        <taxon>Bacteria</taxon>
        <taxon>Pseudomonadati</taxon>
        <taxon>Acidobacteriota</taxon>
        <taxon>Terriglobia</taxon>
        <taxon>Terriglobales</taxon>
        <taxon>Acidobacteriaceae</taxon>
        <taxon>Acidicapsa</taxon>
    </lineage>
</organism>
<feature type="chain" id="PRO_5047225781" evidence="1">
    <location>
        <begin position="21"/>
        <end position="340"/>
    </location>
</feature>
<keyword evidence="1" id="KW-0732">Signal</keyword>
<comment type="caution">
    <text evidence="2">The sequence shown here is derived from an EMBL/GenBank/DDBJ whole genome shotgun (WGS) entry which is preliminary data.</text>
</comment>
<proteinExistence type="predicted"/>
<dbReference type="RefSeq" id="WP_263334463.1">
    <property type="nucleotide sequence ID" value="NZ_JAGSYH010000002.1"/>
</dbReference>
<evidence type="ECO:0000313" key="3">
    <source>
        <dbReference type="Proteomes" id="UP001596091"/>
    </source>
</evidence>
<accession>A0ABW1EDN0</accession>
<dbReference type="Proteomes" id="UP001596091">
    <property type="component" value="Unassembled WGS sequence"/>
</dbReference>
<name>A0ABW1EDN0_9BACT</name>
<evidence type="ECO:0000313" key="2">
    <source>
        <dbReference type="EMBL" id="MFC5861088.1"/>
    </source>
</evidence>
<keyword evidence="3" id="KW-1185">Reference proteome</keyword>
<sequence length="340" mass="34851">MKRFAAVLSFLVVLASIGNAQTILLTTTLSSAVGNTVSSALTTGNMGVISLASATGVSGPMPNTGNVAGLATSNASTYLYVDRELMQVESVNGTFITVARGVGSTSAASHASGALVFVIPAPAVAYWSGGSLQQNARQGSCSRTQEIYLPIIQFSSGIITDCQGGQYVNGDTSQTTRGTFYRLEAPTIGAVSNAAVIGTNSTAVAAELYCTEVRMPYSRLLTGYAPHIGTTGGTDKWIVALYDSGGNLLANSALAGTTVGSGNAWQATAFTSPYYAVGPSQYYACLMSNGTTATIDTVTTGKDDNILTFKSASAGTFGTLPNFTAPTAFNSVSGAYGYLY</sequence>
<evidence type="ECO:0000256" key="1">
    <source>
        <dbReference type="SAM" id="SignalP"/>
    </source>
</evidence>
<protein>
    <submittedName>
        <fullName evidence="2">Uncharacterized protein</fullName>
    </submittedName>
</protein>
<feature type="signal peptide" evidence="1">
    <location>
        <begin position="1"/>
        <end position="20"/>
    </location>
</feature>